<evidence type="ECO:0000313" key="3">
    <source>
        <dbReference type="Proteomes" id="UP001595969"/>
    </source>
</evidence>
<dbReference type="InterPro" id="IPR016181">
    <property type="entry name" value="Acyl_CoA_acyltransferase"/>
</dbReference>
<gene>
    <name evidence="2" type="ORF">ACFO5I_00985</name>
</gene>
<feature type="domain" description="N-acetyltransferase" evidence="1">
    <location>
        <begin position="7"/>
        <end position="143"/>
    </location>
</feature>
<dbReference type="EMBL" id="JBHSGS010000007">
    <property type="protein sequence ID" value="MFC4718321.1"/>
    <property type="molecule type" value="Genomic_DNA"/>
</dbReference>
<comment type="caution">
    <text evidence="2">The sequence shown here is derived from an EMBL/GenBank/DDBJ whole genome shotgun (WGS) entry which is preliminary data.</text>
</comment>
<dbReference type="Pfam" id="PF13302">
    <property type="entry name" value="Acetyltransf_3"/>
    <property type="match status" value="1"/>
</dbReference>
<protein>
    <submittedName>
        <fullName evidence="2">GNAT family N-acetyltransferase</fullName>
        <ecNumber evidence="2">2.3.-.-</ecNumber>
    </submittedName>
</protein>
<dbReference type="PANTHER" id="PTHR43792:SF1">
    <property type="entry name" value="N-ACETYLTRANSFERASE DOMAIN-CONTAINING PROTEIN"/>
    <property type="match status" value="1"/>
</dbReference>
<reference evidence="3" key="1">
    <citation type="journal article" date="2019" name="Int. J. Syst. Evol. Microbiol.">
        <title>The Global Catalogue of Microorganisms (GCM) 10K type strain sequencing project: providing services to taxonomists for standard genome sequencing and annotation.</title>
        <authorList>
            <consortium name="The Broad Institute Genomics Platform"/>
            <consortium name="The Broad Institute Genome Sequencing Center for Infectious Disease"/>
            <person name="Wu L."/>
            <person name="Ma J."/>
        </authorList>
    </citation>
    <scope>NUCLEOTIDE SEQUENCE [LARGE SCALE GENOMIC DNA]</scope>
    <source>
        <strain evidence="3">CGMCC 1.19032</strain>
    </source>
</reference>
<dbReference type="RefSeq" id="WP_204654725.1">
    <property type="nucleotide sequence ID" value="NZ_JAFBFD010000036.1"/>
</dbReference>
<evidence type="ECO:0000259" key="1">
    <source>
        <dbReference type="Pfam" id="PF13302"/>
    </source>
</evidence>
<dbReference type="InterPro" id="IPR051531">
    <property type="entry name" value="N-acetyltransferase"/>
</dbReference>
<proteinExistence type="predicted"/>
<dbReference type="Proteomes" id="UP001595969">
    <property type="component" value="Unassembled WGS sequence"/>
</dbReference>
<keyword evidence="2" id="KW-0808">Transferase</keyword>
<accession>A0ABV9MQT2</accession>
<dbReference type="PANTHER" id="PTHR43792">
    <property type="entry name" value="GNAT FAMILY, PUTATIVE (AFU_ORTHOLOGUE AFUA_3G00765)-RELATED-RELATED"/>
    <property type="match status" value="1"/>
</dbReference>
<dbReference type="GO" id="GO:0016746">
    <property type="term" value="F:acyltransferase activity"/>
    <property type="evidence" value="ECO:0007669"/>
    <property type="project" value="UniProtKB-KW"/>
</dbReference>
<keyword evidence="2" id="KW-0012">Acyltransferase</keyword>
<dbReference type="SUPFAM" id="SSF55729">
    <property type="entry name" value="Acyl-CoA N-acyltransferases (Nat)"/>
    <property type="match status" value="1"/>
</dbReference>
<evidence type="ECO:0000313" key="2">
    <source>
        <dbReference type="EMBL" id="MFC4718321.1"/>
    </source>
</evidence>
<name>A0ABV9MQT2_9ENTE</name>
<dbReference type="Gene3D" id="3.40.630.30">
    <property type="match status" value="1"/>
</dbReference>
<sequence>MMIDTPRLTLRQFQLKDLSSLHYYRNHPVCKKFQNWEDTTLEELDVFIKSNMQRSVRDQQMQIALALKETNELVGDIFLAKKGKTITLGFTTSPHFQRQGYMFEALSYFIPYLQDLFPVSDIICLIHPGNIASEHLVAKLHFEKEGYIDEFDSNVFVLKAKQQN</sequence>
<dbReference type="EC" id="2.3.-.-" evidence="2"/>
<keyword evidence="3" id="KW-1185">Reference proteome</keyword>
<dbReference type="InterPro" id="IPR000182">
    <property type="entry name" value="GNAT_dom"/>
</dbReference>
<organism evidence="2 3">
    <name type="scientific">Enterococcus lemanii</name>
    <dbReference type="NCBI Taxonomy" id="1159752"/>
    <lineage>
        <taxon>Bacteria</taxon>
        <taxon>Bacillati</taxon>
        <taxon>Bacillota</taxon>
        <taxon>Bacilli</taxon>
        <taxon>Lactobacillales</taxon>
        <taxon>Enterococcaceae</taxon>
        <taxon>Enterococcus</taxon>
    </lineage>
</organism>